<dbReference type="PANTHER" id="PTHR30252">
    <property type="entry name" value="INNER MEMBRANE PEPTIDE TRANSPORTER"/>
    <property type="match status" value="1"/>
</dbReference>
<evidence type="ECO:0000256" key="3">
    <source>
        <dbReference type="ARBA" id="ARBA00022692"/>
    </source>
</evidence>
<dbReference type="InterPro" id="IPR001807">
    <property type="entry name" value="ClC"/>
</dbReference>
<proteinExistence type="predicted"/>
<keyword evidence="5 6" id="KW-0472">Membrane</keyword>
<feature type="transmembrane region" description="Helical" evidence="6">
    <location>
        <begin position="189"/>
        <end position="211"/>
    </location>
</feature>
<dbReference type="InterPro" id="IPR051605">
    <property type="entry name" value="CstA"/>
</dbReference>
<dbReference type="InterPro" id="IPR003706">
    <property type="entry name" value="CstA_N"/>
</dbReference>
<organism evidence="8">
    <name type="scientific">Candidatus Methanomethylicus mesodigestus</name>
    <dbReference type="NCBI Taxonomy" id="1867258"/>
    <lineage>
        <taxon>Archaea</taxon>
        <taxon>Thermoproteota</taxon>
        <taxon>Methanosuratincolia</taxon>
        <taxon>Candidatus Methanomethylicales</taxon>
        <taxon>Candidatus Methanomethylicaceae</taxon>
        <taxon>Candidatus Methanomethylicus</taxon>
    </lineage>
</organism>
<dbReference type="PANTHER" id="PTHR30252:SF4">
    <property type="entry name" value="CARBON STARVATION"/>
    <property type="match status" value="1"/>
</dbReference>
<feature type="transmembrane region" description="Helical" evidence="6">
    <location>
        <begin position="340"/>
        <end position="364"/>
    </location>
</feature>
<evidence type="ECO:0000256" key="5">
    <source>
        <dbReference type="ARBA" id="ARBA00023136"/>
    </source>
</evidence>
<feature type="transmembrane region" description="Helical" evidence="6">
    <location>
        <begin position="438"/>
        <end position="457"/>
    </location>
</feature>
<feature type="transmembrane region" description="Helical" evidence="6">
    <location>
        <begin position="246"/>
        <end position="267"/>
    </location>
</feature>
<gene>
    <name evidence="8" type="ORF">ENS19_03100</name>
</gene>
<feature type="transmembrane region" description="Helical" evidence="6">
    <location>
        <begin position="217"/>
        <end position="237"/>
    </location>
</feature>
<dbReference type="EMBL" id="DSTX01000002">
    <property type="protein sequence ID" value="HFK20247.1"/>
    <property type="molecule type" value="Genomic_DNA"/>
</dbReference>
<dbReference type="GO" id="GO:0009267">
    <property type="term" value="P:cellular response to starvation"/>
    <property type="evidence" value="ECO:0007669"/>
    <property type="project" value="InterPro"/>
</dbReference>
<protein>
    <recommendedName>
        <fullName evidence="7">CstA N-terminal domain-containing protein</fullName>
    </recommendedName>
</protein>
<feature type="transmembrane region" description="Helical" evidence="6">
    <location>
        <begin position="295"/>
        <end position="319"/>
    </location>
</feature>
<feature type="transmembrane region" description="Helical" evidence="6">
    <location>
        <begin position="524"/>
        <end position="542"/>
    </location>
</feature>
<name>A0A7C3FA58_9CREN</name>
<evidence type="ECO:0000313" key="8">
    <source>
        <dbReference type="EMBL" id="HFK20247.1"/>
    </source>
</evidence>
<keyword evidence="3 6" id="KW-0812">Transmembrane</keyword>
<evidence type="ECO:0000256" key="1">
    <source>
        <dbReference type="ARBA" id="ARBA00004651"/>
    </source>
</evidence>
<dbReference type="Pfam" id="PF02554">
    <property type="entry name" value="CstA"/>
    <property type="match status" value="1"/>
</dbReference>
<evidence type="ECO:0000256" key="4">
    <source>
        <dbReference type="ARBA" id="ARBA00022989"/>
    </source>
</evidence>
<evidence type="ECO:0000256" key="6">
    <source>
        <dbReference type="SAM" id="Phobius"/>
    </source>
</evidence>
<dbReference type="AlphaFoldDB" id="A0A7C3FA58"/>
<keyword evidence="4 6" id="KW-1133">Transmembrane helix</keyword>
<evidence type="ECO:0000256" key="2">
    <source>
        <dbReference type="ARBA" id="ARBA00022475"/>
    </source>
</evidence>
<reference evidence="8" key="1">
    <citation type="journal article" date="2020" name="mSystems">
        <title>Genome- and Community-Level Interaction Insights into Carbon Utilization and Element Cycling Functions of Hydrothermarchaeota in Hydrothermal Sediment.</title>
        <authorList>
            <person name="Zhou Z."/>
            <person name="Liu Y."/>
            <person name="Xu W."/>
            <person name="Pan J."/>
            <person name="Luo Z.H."/>
            <person name="Li M."/>
        </authorList>
    </citation>
    <scope>NUCLEOTIDE SEQUENCE [LARGE SCALE GENOMIC DNA]</scope>
    <source>
        <strain evidence="8">SpSt-468</strain>
    </source>
</reference>
<dbReference type="GO" id="GO:0015108">
    <property type="term" value="F:chloride transmembrane transporter activity"/>
    <property type="evidence" value="ECO:0007669"/>
    <property type="project" value="InterPro"/>
</dbReference>
<dbReference type="PRINTS" id="PR00762">
    <property type="entry name" value="CLCHANNEL"/>
</dbReference>
<keyword evidence="2" id="KW-1003">Cell membrane</keyword>
<feature type="transmembrane region" description="Helical" evidence="6">
    <location>
        <begin position="384"/>
        <end position="410"/>
    </location>
</feature>
<evidence type="ECO:0000259" key="7">
    <source>
        <dbReference type="Pfam" id="PF02554"/>
    </source>
</evidence>
<feature type="transmembrane region" description="Helical" evidence="6">
    <location>
        <begin position="162"/>
        <end position="182"/>
    </location>
</feature>
<sequence>MEMTTTYLVIIALAFYLFGIFFVSKRLEKSYFVPDPNRKTPACALRDDFDFYPANPYSLFGDHWAATAGGAPLSGGATIAQWGWASGILYVLPVNIFLGSVHDYATGFVMMRQRGQTASEVAYRWITPLSGVLFTAIGYVAIVAFCAAFAKLVIAGATSTPALFIPLLLLAVIGPPFGYLLYRKGWPVWLVGVIQYVIFLIALYVGTFFPYSIPAEGWYVFLVIVGVLAACLPNWLYSEPSNFMMFLYMVTGVVLLFVGALVANLPITDFPALVFYDASKITVGTSQYVLTPSGWFYPGITMMVSCGALTGMHVFWIGAYTCKRIPDEKWVRIIGYGGEVLESVGLWTAYLAMLVLPLTTYLPALKVGWTKAYGIGFAKIVGTIMPFISAETLTLFGMWIVLVFIMSTFYSGFRNMRVLGIEFVQLVTKRKITKYVTASRWLAAIITGVIVVGLAISGGYLQIWALFPILSTALAVFSFSIVGEWCVLHDKSPKIWWLATFVTLFGIALPASIYGAWWNLNSGAVVPAIVSLSAAVITLIYVEEWLRRRRRGYTKEEKEKFLKFEEF</sequence>
<feature type="transmembrane region" description="Helical" evidence="6">
    <location>
        <begin position="121"/>
        <end position="150"/>
    </location>
</feature>
<feature type="domain" description="CstA N-terminal" evidence="7">
    <location>
        <begin position="6"/>
        <end position="359"/>
    </location>
</feature>
<comment type="subcellular location">
    <subcellularLocation>
        <location evidence="1">Cell membrane</location>
        <topology evidence="1">Multi-pass membrane protein</topology>
    </subcellularLocation>
</comment>
<dbReference type="GO" id="GO:0005886">
    <property type="term" value="C:plasma membrane"/>
    <property type="evidence" value="ECO:0007669"/>
    <property type="project" value="UniProtKB-SubCell"/>
</dbReference>
<comment type="caution">
    <text evidence="8">The sequence shown here is derived from an EMBL/GenBank/DDBJ whole genome shotgun (WGS) entry which is preliminary data.</text>
</comment>
<feature type="transmembrane region" description="Helical" evidence="6">
    <location>
        <begin position="495"/>
        <end position="518"/>
    </location>
</feature>
<accession>A0A7C3FA58</accession>
<feature type="transmembrane region" description="Helical" evidence="6">
    <location>
        <begin position="6"/>
        <end position="23"/>
    </location>
</feature>
<feature type="transmembrane region" description="Helical" evidence="6">
    <location>
        <begin position="463"/>
        <end position="483"/>
    </location>
</feature>